<evidence type="ECO:0000313" key="3">
    <source>
        <dbReference type="EMBL" id="MCV7226237.1"/>
    </source>
</evidence>
<protein>
    <submittedName>
        <fullName evidence="3">Alpha/beta fold hydrolase</fullName>
    </submittedName>
</protein>
<name>A0ABT3C9T0_9MYCO</name>
<dbReference type="Gene3D" id="3.40.50.1820">
    <property type="entry name" value="alpha/beta hydrolase"/>
    <property type="match status" value="1"/>
</dbReference>
<dbReference type="Pfam" id="PF12697">
    <property type="entry name" value="Abhydrolase_6"/>
    <property type="match status" value="1"/>
</dbReference>
<dbReference type="GO" id="GO:0016787">
    <property type="term" value="F:hydrolase activity"/>
    <property type="evidence" value="ECO:0007669"/>
    <property type="project" value="UniProtKB-KW"/>
</dbReference>
<feature type="domain" description="AB hydrolase-1" evidence="2">
    <location>
        <begin position="168"/>
        <end position="371"/>
    </location>
</feature>
<gene>
    <name evidence="3" type="ORF">H7J73_09360</name>
</gene>
<reference evidence="3 4" key="1">
    <citation type="journal article" date="2022" name="BMC Genomics">
        <title>Comparative genome analysis of mycobacteria focusing on tRNA and non-coding RNA.</title>
        <authorList>
            <person name="Behra P.R.K."/>
            <person name="Pettersson B.M.F."/>
            <person name="Ramesh M."/>
            <person name="Das S."/>
            <person name="Dasgupta S."/>
            <person name="Kirsebom L.A."/>
        </authorList>
    </citation>
    <scope>NUCLEOTIDE SEQUENCE [LARGE SCALE GENOMIC DNA]</scope>
    <source>
        <strain evidence="3 4">DSM 44078</strain>
    </source>
</reference>
<evidence type="ECO:0000256" key="1">
    <source>
        <dbReference type="ARBA" id="ARBA00038115"/>
    </source>
</evidence>
<sequence length="402" mass="44269">MEFIFKDEAFKFETLRAAGFAGDAGADIGEVIVTTAQIPEGDEEAWTAAWRAIAVRTAQRGESSLAVGDPVSAREAFFRASSYYRSAEFYCRTDPANDPAVRDLSRLSKDYMVRAGTLLDGPFREVTIPYADGEIPAYLFLVDDSGQPRPTVIYTNGFDSTREEGYFVIGAAALRRGYNFLAYDGPGQGAMIREDKVPYRPDWENVLGPVVDYALTVPEIDNDKIVHFGYSLGGYLVARYAAHDHRSAAIVCNDGMTTFYASYPPIPADVLTLIEQERDDEANPLLETMAKDDTNARWGLQNGVWVNGVSTFAEYVRSTAAYTLTDEDIHQIQTPVLLLEGEDDAVFAGQAAHVDAELQAANKTAHQHVVMRSADGAGAHCHEGAMYQLHQTIFNFLAETLR</sequence>
<dbReference type="InterPro" id="IPR050261">
    <property type="entry name" value="FrsA_esterase"/>
</dbReference>
<organism evidence="3 4">
    <name type="scientific">Mycolicibacterium komossense</name>
    <dbReference type="NCBI Taxonomy" id="1779"/>
    <lineage>
        <taxon>Bacteria</taxon>
        <taxon>Bacillati</taxon>
        <taxon>Actinomycetota</taxon>
        <taxon>Actinomycetes</taxon>
        <taxon>Mycobacteriales</taxon>
        <taxon>Mycobacteriaceae</taxon>
        <taxon>Mycolicibacterium</taxon>
    </lineage>
</organism>
<keyword evidence="4" id="KW-1185">Reference proteome</keyword>
<dbReference type="InterPro" id="IPR029058">
    <property type="entry name" value="AB_hydrolase_fold"/>
</dbReference>
<dbReference type="PANTHER" id="PTHR22946:SF12">
    <property type="entry name" value="CONIDIAL PIGMENT BIOSYNTHESIS PROTEIN AYG1 (AFU_ORTHOLOGUE AFUA_2G17550)"/>
    <property type="match status" value="1"/>
</dbReference>
<accession>A0ABT3C9T0</accession>
<evidence type="ECO:0000313" key="4">
    <source>
        <dbReference type="Proteomes" id="UP001526201"/>
    </source>
</evidence>
<dbReference type="InterPro" id="IPR000073">
    <property type="entry name" value="AB_hydrolase_1"/>
</dbReference>
<dbReference type="Gene3D" id="1.20.1440.110">
    <property type="entry name" value="acylaminoacyl peptidase"/>
    <property type="match status" value="1"/>
</dbReference>
<dbReference type="EMBL" id="JACKTY010000020">
    <property type="protein sequence ID" value="MCV7226237.1"/>
    <property type="molecule type" value="Genomic_DNA"/>
</dbReference>
<evidence type="ECO:0000259" key="2">
    <source>
        <dbReference type="Pfam" id="PF12697"/>
    </source>
</evidence>
<dbReference type="Proteomes" id="UP001526201">
    <property type="component" value="Unassembled WGS sequence"/>
</dbReference>
<dbReference type="PANTHER" id="PTHR22946">
    <property type="entry name" value="DIENELACTONE HYDROLASE DOMAIN-CONTAINING PROTEIN-RELATED"/>
    <property type="match status" value="1"/>
</dbReference>
<comment type="caution">
    <text evidence="3">The sequence shown here is derived from an EMBL/GenBank/DDBJ whole genome shotgun (WGS) entry which is preliminary data.</text>
</comment>
<comment type="similarity">
    <text evidence="1">Belongs to the AB hydrolase superfamily. FUS2 hydrolase family.</text>
</comment>
<keyword evidence="3" id="KW-0378">Hydrolase</keyword>
<dbReference type="SUPFAM" id="SSF53474">
    <property type="entry name" value="alpha/beta-Hydrolases"/>
    <property type="match status" value="1"/>
</dbReference>
<proteinExistence type="inferred from homology"/>